<dbReference type="GO" id="GO:0016491">
    <property type="term" value="F:oxidoreductase activity"/>
    <property type="evidence" value="ECO:0007669"/>
    <property type="project" value="InterPro"/>
</dbReference>
<feature type="transmembrane region" description="Helical" evidence="1">
    <location>
        <begin position="181"/>
        <end position="200"/>
    </location>
</feature>
<feature type="domain" description="Cytochrome b/b6 N-terminal region profile" evidence="2">
    <location>
        <begin position="37"/>
        <end position="253"/>
    </location>
</feature>
<feature type="transmembrane region" description="Helical" evidence="1">
    <location>
        <begin position="126"/>
        <end position="144"/>
    </location>
</feature>
<dbReference type="PROSITE" id="PS51002">
    <property type="entry name" value="CYTB_NTER"/>
    <property type="match status" value="1"/>
</dbReference>
<dbReference type="InterPro" id="IPR005797">
    <property type="entry name" value="Cyt_b/b6_N"/>
</dbReference>
<reference evidence="3" key="1">
    <citation type="submission" date="2018-05" db="EMBL/GenBank/DDBJ databases">
        <authorList>
            <person name="Lanie J.A."/>
            <person name="Ng W.-L."/>
            <person name="Kazmierczak K.M."/>
            <person name="Andrzejewski T.M."/>
            <person name="Davidsen T.M."/>
            <person name="Wayne K.J."/>
            <person name="Tettelin H."/>
            <person name="Glass J.I."/>
            <person name="Rusch D."/>
            <person name="Podicherti R."/>
            <person name="Tsui H.-C.T."/>
            <person name="Winkler M.E."/>
        </authorList>
    </citation>
    <scope>NUCLEOTIDE SEQUENCE</scope>
</reference>
<accession>A0A381PXA3</accession>
<keyword evidence="1" id="KW-0812">Transmembrane</keyword>
<evidence type="ECO:0000259" key="2">
    <source>
        <dbReference type="PROSITE" id="PS51002"/>
    </source>
</evidence>
<keyword evidence="1" id="KW-1133">Transmembrane helix</keyword>
<keyword evidence="1" id="KW-0472">Membrane</keyword>
<dbReference type="InterPro" id="IPR027387">
    <property type="entry name" value="Cytb/b6-like_sf"/>
</dbReference>
<dbReference type="SUPFAM" id="SSF81342">
    <property type="entry name" value="Transmembrane di-heme cytochromes"/>
    <property type="match status" value="1"/>
</dbReference>
<dbReference type="PANTHER" id="PTHR19271:SF16">
    <property type="entry name" value="CYTOCHROME B"/>
    <property type="match status" value="1"/>
</dbReference>
<evidence type="ECO:0000313" key="3">
    <source>
        <dbReference type="EMBL" id="SUZ70647.1"/>
    </source>
</evidence>
<feature type="non-terminal residue" evidence="3">
    <location>
        <position position="1"/>
    </location>
</feature>
<evidence type="ECO:0000256" key="1">
    <source>
        <dbReference type="SAM" id="Phobius"/>
    </source>
</evidence>
<feature type="transmembrane region" description="Helical" evidence="1">
    <location>
        <begin position="156"/>
        <end position="175"/>
    </location>
</feature>
<dbReference type="NCBIfam" id="NF040969">
    <property type="entry name" value="cytb_ExtP"/>
    <property type="match status" value="1"/>
</dbReference>
<protein>
    <recommendedName>
        <fullName evidence="2">Cytochrome b/b6 N-terminal region profile domain-containing protein</fullName>
    </recommendedName>
</protein>
<name>A0A381PXA3_9ZZZZ</name>
<organism evidence="3">
    <name type="scientific">marine metagenome</name>
    <dbReference type="NCBI Taxonomy" id="408172"/>
    <lineage>
        <taxon>unclassified sequences</taxon>
        <taxon>metagenomes</taxon>
        <taxon>ecological metagenomes</taxon>
    </lineage>
</organism>
<dbReference type="AlphaFoldDB" id="A0A381PXA3"/>
<dbReference type="GO" id="GO:0022904">
    <property type="term" value="P:respiratory electron transport chain"/>
    <property type="evidence" value="ECO:0007669"/>
    <property type="project" value="InterPro"/>
</dbReference>
<feature type="transmembrane region" description="Helical" evidence="1">
    <location>
        <begin position="70"/>
        <end position="96"/>
    </location>
</feature>
<dbReference type="GO" id="GO:0009055">
    <property type="term" value="F:electron transfer activity"/>
    <property type="evidence" value="ECO:0007669"/>
    <property type="project" value="InterPro"/>
</dbReference>
<dbReference type="Gene3D" id="1.20.810.10">
    <property type="entry name" value="Cytochrome Bc1 Complex, Chain C"/>
    <property type="match status" value="1"/>
</dbReference>
<gene>
    <name evidence="3" type="ORF">METZ01_LOCUS23501</name>
</gene>
<dbReference type="InterPro" id="IPR016174">
    <property type="entry name" value="Di-haem_cyt_TM"/>
</dbReference>
<dbReference type="GO" id="GO:0016020">
    <property type="term" value="C:membrane"/>
    <property type="evidence" value="ECO:0007669"/>
    <property type="project" value="InterPro"/>
</dbReference>
<proteinExistence type="predicted"/>
<dbReference type="Pfam" id="PF00033">
    <property type="entry name" value="Cytochrome_B"/>
    <property type="match status" value="1"/>
</dbReference>
<feature type="transmembrane region" description="Helical" evidence="1">
    <location>
        <begin position="221"/>
        <end position="242"/>
    </location>
</feature>
<dbReference type="PANTHER" id="PTHR19271">
    <property type="entry name" value="CYTOCHROME B"/>
    <property type="match status" value="1"/>
</dbReference>
<dbReference type="EMBL" id="UINC01001096">
    <property type="protein sequence ID" value="SUZ70647.1"/>
    <property type="molecule type" value="Genomic_DNA"/>
</dbReference>
<sequence length="254" mass="28920">VADDKKSGGLSQMSEQVQASQAWSSIFRPGSIFRKGYSDSPRNRSYVIMNSVLYHLHPVKVKRHAVKVSYTLCLGGLSFFLFIHLTVTGIFLMFFYRPTAAQAWNDIQTLQTAVGFGLLVRNMHRWAAHLMVLSVFLHMARVFYHGAYKPPREFNWVIGVMLLQFTLLLSFTGYLLPWDQLALWAVTVGTNMMGFTPVFGEQVRFVLLGGVEIGTDTLLRWYTLHVLMLPFVLVIFLAIHFWRVRKDGGISGPL</sequence>